<reference evidence="3 4" key="1">
    <citation type="submission" date="2015-03" db="EMBL/GenBank/DDBJ databases">
        <authorList>
            <person name="Lepp D."/>
            <person name="Hassan Y.I."/>
            <person name="Li X.-Z."/>
            <person name="Zhou T."/>
        </authorList>
    </citation>
    <scope>NUCLEOTIDE SEQUENCE [LARGE SCALE GENOMIC DNA]</scope>
    <source>
        <strain evidence="3 4">Cr7-05</strain>
    </source>
</reference>
<proteinExistence type="predicted"/>
<comment type="caution">
    <text evidence="3">The sequence shown here is derived from an EMBL/GenBank/DDBJ whole genome shotgun (WGS) entry which is preliminary data.</text>
</comment>
<keyword evidence="4" id="KW-1185">Reference proteome</keyword>
<dbReference type="PANTHER" id="PTHR43364:SF4">
    <property type="entry name" value="NAD(P)-LINKED OXIDOREDUCTASE SUPERFAMILY PROTEIN"/>
    <property type="match status" value="1"/>
</dbReference>
<protein>
    <submittedName>
        <fullName evidence="3">NADP-dependent oxidoreductase</fullName>
    </submittedName>
</protein>
<gene>
    <name evidence="3" type="ORF">WH91_08335</name>
</gene>
<dbReference type="SUPFAM" id="SSF51430">
    <property type="entry name" value="NAD(P)-linked oxidoreductase"/>
    <property type="match status" value="1"/>
</dbReference>
<evidence type="ECO:0000313" key="3">
    <source>
        <dbReference type="EMBL" id="KKC33468.1"/>
    </source>
</evidence>
<dbReference type="InterPro" id="IPR020471">
    <property type="entry name" value="AKR"/>
</dbReference>
<sequence>MQYRRLGRSGLDVSRLCLGTMMFGGRTDAAEAARIVAHAKSAGVNFIDTADQYNAGGSETVVGQTIRKDRADWILATKAGNPMGPGRNDRGLSRRWLSMACDASLQRLGTDWIDLFYLHVEDHDTPIEETLQAVDSLLRAGKIRYFGISNFRAWRIAEICHLCDRMGMARPVAGQPYYNALNRMPEVEVLPACAHYGLGVVSYSPLARGVLTAKYRPDQPAPEGSRASAGDSRIMETEWRPESLAIAQQLDAHARERGFAAADFAISWLLANRFVTSVLAGPRTLEQWTAYLRGLDYPYDASDEALLNALVAGGHPSTPGYNDPRYPVEGRAATYATVASQKATP</sequence>
<dbReference type="EMBL" id="LAPV01000092">
    <property type="protein sequence ID" value="KKC33468.1"/>
    <property type="molecule type" value="Genomic_DNA"/>
</dbReference>
<evidence type="ECO:0000256" key="1">
    <source>
        <dbReference type="ARBA" id="ARBA00023002"/>
    </source>
</evidence>
<feature type="domain" description="NADP-dependent oxidoreductase" evidence="2">
    <location>
        <begin position="15"/>
        <end position="310"/>
    </location>
</feature>
<accession>A0ABR5DZJ9</accession>
<dbReference type="PRINTS" id="PR00069">
    <property type="entry name" value="ALDKETRDTASE"/>
</dbReference>
<dbReference type="Proteomes" id="UP000033519">
    <property type="component" value="Unassembled WGS sequence"/>
</dbReference>
<name>A0ABR5DZJ9_9HYPH</name>
<dbReference type="InterPro" id="IPR036812">
    <property type="entry name" value="NAD(P)_OxRdtase_dom_sf"/>
</dbReference>
<dbReference type="InterPro" id="IPR023210">
    <property type="entry name" value="NADP_OxRdtase_dom"/>
</dbReference>
<evidence type="ECO:0000259" key="2">
    <source>
        <dbReference type="Pfam" id="PF00248"/>
    </source>
</evidence>
<dbReference type="Gene3D" id="3.20.20.100">
    <property type="entry name" value="NADP-dependent oxidoreductase domain"/>
    <property type="match status" value="1"/>
</dbReference>
<dbReference type="PANTHER" id="PTHR43364">
    <property type="entry name" value="NADH-SPECIFIC METHYLGLYOXAL REDUCTASE-RELATED"/>
    <property type="match status" value="1"/>
</dbReference>
<evidence type="ECO:0000313" key="4">
    <source>
        <dbReference type="Proteomes" id="UP000033519"/>
    </source>
</evidence>
<organism evidence="3 4">
    <name type="scientific">Devosia psychrophila</name>
    <dbReference type="NCBI Taxonomy" id="728005"/>
    <lineage>
        <taxon>Bacteria</taxon>
        <taxon>Pseudomonadati</taxon>
        <taxon>Pseudomonadota</taxon>
        <taxon>Alphaproteobacteria</taxon>
        <taxon>Hyphomicrobiales</taxon>
        <taxon>Devosiaceae</taxon>
        <taxon>Devosia</taxon>
    </lineage>
</organism>
<dbReference type="RefSeq" id="WP_046170548.1">
    <property type="nucleotide sequence ID" value="NZ_FOMB01000001.1"/>
</dbReference>
<keyword evidence="1" id="KW-0560">Oxidoreductase</keyword>
<dbReference type="Pfam" id="PF00248">
    <property type="entry name" value="Aldo_ket_red"/>
    <property type="match status" value="1"/>
</dbReference>
<dbReference type="InterPro" id="IPR050523">
    <property type="entry name" value="AKR_Detox_Biosynth"/>
</dbReference>